<keyword evidence="2" id="KW-1185">Reference proteome</keyword>
<dbReference type="AlphaFoldDB" id="V7C6W2"/>
<gene>
    <name evidence="1" type="ORF">PHAVU_003G076100g</name>
</gene>
<sequence>MWRDICKVCGEGNSEKWFDKQCVWKVGIWNKVKFCNDKWLGEAPLRQKFPRLFSISKDKDKVIEQIGRWTYRGCEWNLEWRRERFEWKREQQEQLMREIDIMQLKS</sequence>
<dbReference type="EMBL" id="CM002290">
    <property type="protein sequence ID" value="ESW25912.1"/>
    <property type="molecule type" value="Genomic_DNA"/>
</dbReference>
<organism evidence="1 2">
    <name type="scientific">Phaseolus vulgaris</name>
    <name type="common">Kidney bean</name>
    <name type="synonym">French bean</name>
    <dbReference type="NCBI Taxonomy" id="3885"/>
    <lineage>
        <taxon>Eukaryota</taxon>
        <taxon>Viridiplantae</taxon>
        <taxon>Streptophyta</taxon>
        <taxon>Embryophyta</taxon>
        <taxon>Tracheophyta</taxon>
        <taxon>Spermatophyta</taxon>
        <taxon>Magnoliopsida</taxon>
        <taxon>eudicotyledons</taxon>
        <taxon>Gunneridae</taxon>
        <taxon>Pentapetalae</taxon>
        <taxon>rosids</taxon>
        <taxon>fabids</taxon>
        <taxon>Fabales</taxon>
        <taxon>Fabaceae</taxon>
        <taxon>Papilionoideae</taxon>
        <taxon>50 kb inversion clade</taxon>
        <taxon>NPAAA clade</taxon>
        <taxon>indigoferoid/millettioid clade</taxon>
        <taxon>Phaseoleae</taxon>
        <taxon>Phaseolus</taxon>
    </lineage>
</organism>
<evidence type="ECO:0008006" key="3">
    <source>
        <dbReference type="Google" id="ProtNLM"/>
    </source>
</evidence>
<proteinExistence type="predicted"/>
<evidence type="ECO:0000313" key="1">
    <source>
        <dbReference type="EMBL" id="ESW25912.1"/>
    </source>
</evidence>
<dbReference type="Gramene" id="ESW25912">
    <property type="protein sequence ID" value="ESW25912"/>
    <property type="gene ID" value="PHAVU_003G076100g"/>
</dbReference>
<name>V7C6W2_PHAVU</name>
<evidence type="ECO:0000313" key="2">
    <source>
        <dbReference type="Proteomes" id="UP000000226"/>
    </source>
</evidence>
<accession>V7C6W2</accession>
<dbReference type="OMA" id="INFHRVE"/>
<dbReference type="Proteomes" id="UP000000226">
    <property type="component" value="Chromosome 3"/>
</dbReference>
<dbReference type="OrthoDB" id="1435349at2759"/>
<protein>
    <recommendedName>
        <fullName evidence="3">Reverse transcriptase zinc-binding domain-containing protein</fullName>
    </recommendedName>
</protein>
<reference evidence="2" key="1">
    <citation type="journal article" date="2014" name="Nat. Genet.">
        <title>A reference genome for common bean and genome-wide analysis of dual domestications.</title>
        <authorList>
            <person name="Schmutz J."/>
            <person name="McClean P.E."/>
            <person name="Mamidi S."/>
            <person name="Wu G.A."/>
            <person name="Cannon S.B."/>
            <person name="Grimwood J."/>
            <person name="Jenkins J."/>
            <person name="Shu S."/>
            <person name="Song Q."/>
            <person name="Chavarro C."/>
            <person name="Torres-Torres M."/>
            <person name="Geffroy V."/>
            <person name="Moghaddam S.M."/>
            <person name="Gao D."/>
            <person name="Abernathy B."/>
            <person name="Barry K."/>
            <person name="Blair M."/>
            <person name="Brick M.A."/>
            <person name="Chovatia M."/>
            <person name="Gepts P."/>
            <person name="Goodstein D.M."/>
            <person name="Gonzales M."/>
            <person name="Hellsten U."/>
            <person name="Hyten D.L."/>
            <person name="Jia G."/>
            <person name="Kelly J.D."/>
            <person name="Kudrna D."/>
            <person name="Lee R."/>
            <person name="Richard M.M."/>
            <person name="Miklas P.N."/>
            <person name="Osorno J.M."/>
            <person name="Rodrigues J."/>
            <person name="Thareau V."/>
            <person name="Urrea C.A."/>
            <person name="Wang M."/>
            <person name="Yu Y."/>
            <person name="Zhang M."/>
            <person name="Wing R.A."/>
            <person name="Cregan P.B."/>
            <person name="Rokhsar D.S."/>
            <person name="Jackson S.A."/>
        </authorList>
    </citation>
    <scope>NUCLEOTIDE SEQUENCE [LARGE SCALE GENOMIC DNA]</scope>
    <source>
        <strain evidence="2">cv. G19833</strain>
    </source>
</reference>